<evidence type="ECO:0000256" key="12">
    <source>
        <dbReference type="RuleBase" id="RU365097"/>
    </source>
</evidence>
<protein>
    <recommendedName>
        <fullName evidence="12">Molybdenum transport system permease</fullName>
    </recommendedName>
</protein>
<dbReference type="PANTHER" id="PTHR30183">
    <property type="entry name" value="MOLYBDENUM TRANSPORT SYSTEM PERMEASE PROTEIN MODB"/>
    <property type="match status" value="1"/>
</dbReference>
<feature type="transmembrane region" description="Helical" evidence="11">
    <location>
        <begin position="93"/>
        <end position="113"/>
    </location>
</feature>
<keyword evidence="6 12" id="KW-0500">Molybdenum</keyword>
<evidence type="ECO:0000256" key="8">
    <source>
        <dbReference type="ARBA" id="ARBA00022692"/>
    </source>
</evidence>
<dbReference type="InterPro" id="IPR035906">
    <property type="entry name" value="MetI-like_sf"/>
</dbReference>
<dbReference type="Proteomes" id="UP000319143">
    <property type="component" value="Unassembled WGS sequence"/>
</dbReference>
<gene>
    <name evidence="14" type="primary">modB</name>
    <name evidence="14" type="ORF">Poly41_05680</name>
</gene>
<comment type="subcellular location">
    <subcellularLocation>
        <location evidence="2">Cell inner membrane</location>
        <topology evidence="2">Multi-pass membrane protein</topology>
    </subcellularLocation>
    <subcellularLocation>
        <location evidence="11">Cell membrane</location>
        <topology evidence="11">Multi-pass membrane protein</topology>
    </subcellularLocation>
</comment>
<proteinExistence type="inferred from homology"/>
<dbReference type="InterPro" id="IPR011867">
    <property type="entry name" value="ModB_ABC"/>
</dbReference>
<dbReference type="SUPFAM" id="SSF161098">
    <property type="entry name" value="MetI-like"/>
    <property type="match status" value="1"/>
</dbReference>
<evidence type="ECO:0000256" key="5">
    <source>
        <dbReference type="ARBA" id="ARBA00022475"/>
    </source>
</evidence>
<evidence type="ECO:0000256" key="7">
    <source>
        <dbReference type="ARBA" id="ARBA00022519"/>
    </source>
</evidence>
<dbReference type="AlphaFoldDB" id="A0A5C6E076"/>
<evidence type="ECO:0000313" key="15">
    <source>
        <dbReference type="Proteomes" id="UP000319143"/>
    </source>
</evidence>
<dbReference type="RefSeq" id="WP_146524362.1">
    <property type="nucleotide sequence ID" value="NZ_SJPV01000001.1"/>
</dbReference>
<accession>A0A5C6E076</accession>
<reference evidence="14 15" key="1">
    <citation type="submission" date="2019-02" db="EMBL/GenBank/DDBJ databases">
        <title>Deep-cultivation of Planctomycetes and their phenomic and genomic characterization uncovers novel biology.</title>
        <authorList>
            <person name="Wiegand S."/>
            <person name="Jogler M."/>
            <person name="Boedeker C."/>
            <person name="Pinto D."/>
            <person name="Vollmers J."/>
            <person name="Rivas-Marin E."/>
            <person name="Kohn T."/>
            <person name="Peeters S.H."/>
            <person name="Heuer A."/>
            <person name="Rast P."/>
            <person name="Oberbeckmann S."/>
            <person name="Bunk B."/>
            <person name="Jeske O."/>
            <person name="Meyerdierks A."/>
            <person name="Storesund J.E."/>
            <person name="Kallscheuer N."/>
            <person name="Luecker S."/>
            <person name="Lage O.M."/>
            <person name="Pohl T."/>
            <person name="Merkel B.J."/>
            <person name="Hornburger P."/>
            <person name="Mueller R.-W."/>
            <person name="Bruemmer F."/>
            <person name="Labrenz M."/>
            <person name="Spormann A.M."/>
            <person name="Op Den Camp H."/>
            <person name="Overmann J."/>
            <person name="Amann R."/>
            <person name="Jetten M.S.M."/>
            <person name="Mascher T."/>
            <person name="Medema M.H."/>
            <person name="Devos D.P."/>
            <person name="Kaster A.-K."/>
            <person name="Ovreas L."/>
            <person name="Rohde M."/>
            <person name="Galperin M.Y."/>
            <person name="Jogler C."/>
        </authorList>
    </citation>
    <scope>NUCLEOTIDE SEQUENCE [LARGE SCALE GENOMIC DNA]</scope>
    <source>
        <strain evidence="14 15">Poly41</strain>
    </source>
</reference>
<dbReference type="InterPro" id="IPR000515">
    <property type="entry name" value="MetI-like"/>
</dbReference>
<evidence type="ECO:0000256" key="9">
    <source>
        <dbReference type="ARBA" id="ARBA00022989"/>
    </source>
</evidence>
<comment type="caution">
    <text evidence="14">The sequence shown here is derived from an EMBL/GenBank/DDBJ whole genome shotgun (WGS) entry which is preliminary data.</text>
</comment>
<evidence type="ECO:0000256" key="10">
    <source>
        <dbReference type="ARBA" id="ARBA00023136"/>
    </source>
</evidence>
<dbReference type="Gene3D" id="1.10.3720.10">
    <property type="entry name" value="MetI-like"/>
    <property type="match status" value="1"/>
</dbReference>
<keyword evidence="15" id="KW-1185">Reference proteome</keyword>
<evidence type="ECO:0000256" key="2">
    <source>
        <dbReference type="ARBA" id="ARBA00004429"/>
    </source>
</evidence>
<keyword evidence="4 11" id="KW-0813">Transport</keyword>
<evidence type="ECO:0000256" key="11">
    <source>
        <dbReference type="RuleBase" id="RU363032"/>
    </source>
</evidence>
<keyword evidence="9 11" id="KW-1133">Transmembrane helix</keyword>
<keyword evidence="10 11" id="KW-0472">Membrane</keyword>
<feature type="transmembrane region" description="Helical" evidence="11">
    <location>
        <begin position="6"/>
        <end position="35"/>
    </location>
</feature>
<name>A0A5C6E076_9BACT</name>
<evidence type="ECO:0000256" key="4">
    <source>
        <dbReference type="ARBA" id="ARBA00022448"/>
    </source>
</evidence>
<evidence type="ECO:0000313" key="14">
    <source>
        <dbReference type="EMBL" id="TWU42272.1"/>
    </source>
</evidence>
<feature type="domain" description="ABC transmembrane type-1" evidence="13">
    <location>
        <begin position="9"/>
        <end position="212"/>
    </location>
</feature>
<dbReference type="PROSITE" id="PS50928">
    <property type="entry name" value="ABC_TM1"/>
    <property type="match status" value="1"/>
</dbReference>
<keyword evidence="8 11" id="KW-0812">Transmembrane</keyword>
<feature type="transmembrane region" description="Helical" evidence="11">
    <location>
        <begin position="195"/>
        <end position="214"/>
    </location>
</feature>
<comment type="similarity">
    <text evidence="3 12">Belongs to the binding-protein-dependent transport system permease family. CysTW subfamily.</text>
</comment>
<dbReference type="FunFam" id="1.10.3720.10:FF:000018">
    <property type="entry name" value="Molybdenum transport system permease"/>
    <property type="match status" value="1"/>
</dbReference>
<dbReference type="GO" id="GO:0015098">
    <property type="term" value="F:molybdate ion transmembrane transporter activity"/>
    <property type="evidence" value="ECO:0007669"/>
    <property type="project" value="UniProtKB-UniRule"/>
</dbReference>
<evidence type="ECO:0000256" key="6">
    <source>
        <dbReference type="ARBA" id="ARBA00022505"/>
    </source>
</evidence>
<dbReference type="CDD" id="cd06261">
    <property type="entry name" value="TM_PBP2"/>
    <property type="match status" value="1"/>
</dbReference>
<keyword evidence="5 12" id="KW-1003">Cell membrane</keyword>
<comment type="caution">
    <text evidence="12">Lacks conserved residue(s) required for the propagation of feature annotation.</text>
</comment>
<sequence>MSSEQWSAIGLSLQVASVSVLASLPLGIATGWLLARKRFYGKALMETIVNLPLVLPPVVTGYLLLRVFGRRGMFGAFLEQWCGIRVVFDWKGAALAAAVVSFPLMVRAIRVAFRSVDPRLEQAARTLGAGPLDTFFSISLPLARHGVIAGCILAFARSLGEFGATIMIAGSIPGETQTIPLYIFSELQTPDGIEGSMSIIAFSITIAAFALYVGERIDHRSRFQEGSR</sequence>
<dbReference type="Pfam" id="PF00528">
    <property type="entry name" value="BPD_transp_1"/>
    <property type="match status" value="1"/>
</dbReference>
<evidence type="ECO:0000259" key="13">
    <source>
        <dbReference type="PROSITE" id="PS50928"/>
    </source>
</evidence>
<dbReference type="NCBIfam" id="NF006939">
    <property type="entry name" value="PRK09421.1"/>
    <property type="match status" value="1"/>
</dbReference>
<evidence type="ECO:0000256" key="1">
    <source>
        <dbReference type="ARBA" id="ARBA00002949"/>
    </source>
</evidence>
<organism evidence="14 15">
    <name type="scientific">Novipirellula artificiosorum</name>
    <dbReference type="NCBI Taxonomy" id="2528016"/>
    <lineage>
        <taxon>Bacteria</taxon>
        <taxon>Pseudomonadati</taxon>
        <taxon>Planctomycetota</taxon>
        <taxon>Planctomycetia</taxon>
        <taxon>Pirellulales</taxon>
        <taxon>Pirellulaceae</taxon>
        <taxon>Novipirellula</taxon>
    </lineage>
</organism>
<dbReference type="EMBL" id="SJPV01000001">
    <property type="protein sequence ID" value="TWU42272.1"/>
    <property type="molecule type" value="Genomic_DNA"/>
</dbReference>
<comment type="function">
    <text evidence="1 12">Part of the binding-protein-dependent transport system for molybdenum; probably responsible for the translocation of the substrate across the membrane.</text>
</comment>
<evidence type="ECO:0000256" key="3">
    <source>
        <dbReference type="ARBA" id="ARBA00007069"/>
    </source>
</evidence>
<feature type="transmembrane region" description="Helical" evidence="11">
    <location>
        <begin position="47"/>
        <end position="65"/>
    </location>
</feature>
<dbReference type="GO" id="GO:0005886">
    <property type="term" value="C:plasma membrane"/>
    <property type="evidence" value="ECO:0007669"/>
    <property type="project" value="UniProtKB-SubCell"/>
</dbReference>
<dbReference type="OrthoDB" id="9795403at2"/>
<dbReference type="PANTHER" id="PTHR30183:SF3">
    <property type="entry name" value="MOLYBDENUM TRANSPORT SYSTEM PERMEASE PROTEIN MODB"/>
    <property type="match status" value="1"/>
</dbReference>
<dbReference type="NCBIfam" id="TIGR02141">
    <property type="entry name" value="modB_ABC"/>
    <property type="match status" value="1"/>
</dbReference>
<keyword evidence="7" id="KW-0997">Cell inner membrane</keyword>